<keyword evidence="7 10" id="KW-0464">Manganese</keyword>
<feature type="binding site" evidence="10">
    <location>
        <position position="111"/>
    </location>
    <ligand>
        <name>Mn(2+)</name>
        <dbReference type="ChEBI" id="CHEBI:29035"/>
    </ligand>
</feature>
<dbReference type="RefSeq" id="WP_090263087.1">
    <property type="nucleotide sequence ID" value="NZ_FNDS01000005.1"/>
</dbReference>
<evidence type="ECO:0000256" key="5">
    <source>
        <dbReference type="ARBA" id="ARBA00022723"/>
    </source>
</evidence>
<comment type="pathway">
    <text evidence="1 10">Isoprenoid biosynthesis; dimethylallyl diphosphate biosynthesis; dimethylallyl diphosphate from isopentenyl diphosphate: step 1/1.</text>
</comment>
<dbReference type="STRING" id="428992.SAMN05216272_105169"/>
<dbReference type="AlphaFoldDB" id="A0A1G8HDT6"/>
<evidence type="ECO:0000256" key="2">
    <source>
        <dbReference type="ARBA" id="ARBA00007579"/>
    </source>
</evidence>
<evidence type="ECO:0000256" key="4">
    <source>
        <dbReference type="ARBA" id="ARBA00022490"/>
    </source>
</evidence>
<keyword evidence="6 10" id="KW-0460">Magnesium</keyword>
<dbReference type="HAMAP" id="MF_00202">
    <property type="entry name" value="Idi"/>
    <property type="match status" value="1"/>
</dbReference>
<evidence type="ECO:0000313" key="13">
    <source>
        <dbReference type="EMBL" id="SDI04837.1"/>
    </source>
</evidence>
<reference evidence="14" key="1">
    <citation type="submission" date="2016-10" db="EMBL/GenBank/DDBJ databases">
        <authorList>
            <person name="Varghese N."/>
            <person name="Submissions S."/>
        </authorList>
    </citation>
    <scope>NUCLEOTIDE SEQUENCE [LARGE SCALE GENOMIC DNA]</scope>
    <source>
        <strain evidence="14">CCM 7469</strain>
    </source>
</reference>
<dbReference type="InterPro" id="IPR056375">
    <property type="entry name" value="Idi_bact"/>
</dbReference>
<evidence type="ECO:0000256" key="8">
    <source>
        <dbReference type="ARBA" id="ARBA00023229"/>
    </source>
</evidence>
<dbReference type="GO" id="GO:0005737">
    <property type="term" value="C:cytoplasm"/>
    <property type="evidence" value="ECO:0007669"/>
    <property type="project" value="UniProtKB-SubCell"/>
</dbReference>
<feature type="binding site" evidence="10">
    <location>
        <position position="68"/>
    </location>
    <ligand>
        <name>Mn(2+)</name>
        <dbReference type="ChEBI" id="CHEBI:29035"/>
    </ligand>
</feature>
<evidence type="ECO:0000313" key="14">
    <source>
        <dbReference type="Proteomes" id="UP000199636"/>
    </source>
</evidence>
<dbReference type="PANTHER" id="PTHR10885:SF0">
    <property type="entry name" value="ISOPENTENYL-DIPHOSPHATE DELTA-ISOMERASE"/>
    <property type="match status" value="1"/>
</dbReference>
<dbReference type="Pfam" id="PF00293">
    <property type="entry name" value="NUDIX"/>
    <property type="match status" value="1"/>
</dbReference>
<dbReference type="OrthoDB" id="9809458at2"/>
<accession>A0A1G8HDT6</accession>
<dbReference type="PROSITE" id="PS51462">
    <property type="entry name" value="NUDIX"/>
    <property type="match status" value="1"/>
</dbReference>
<dbReference type="EC" id="5.3.3.2" evidence="3 10"/>
<comment type="similarity">
    <text evidence="2 10">Belongs to the IPP isomerase type 1 family.</text>
</comment>
<dbReference type="GO" id="GO:0050992">
    <property type="term" value="P:dimethylallyl diphosphate biosynthetic process"/>
    <property type="evidence" value="ECO:0007669"/>
    <property type="project" value="UniProtKB-UniRule"/>
</dbReference>
<dbReference type="CDD" id="cd02885">
    <property type="entry name" value="NUDIX_IPP_Isomerase"/>
    <property type="match status" value="1"/>
</dbReference>
<evidence type="ECO:0000259" key="12">
    <source>
        <dbReference type="PROSITE" id="PS51462"/>
    </source>
</evidence>
<dbReference type="EMBL" id="FNDS01000005">
    <property type="protein sequence ID" value="SDI04837.1"/>
    <property type="molecule type" value="Genomic_DNA"/>
</dbReference>
<feature type="domain" description="Nudix hydrolase" evidence="12">
    <location>
        <begin position="29"/>
        <end position="161"/>
    </location>
</feature>
<dbReference type="PANTHER" id="PTHR10885">
    <property type="entry name" value="ISOPENTENYL-DIPHOSPHATE DELTA-ISOMERASE"/>
    <property type="match status" value="1"/>
</dbReference>
<comment type="catalytic activity">
    <reaction evidence="10">
        <text>isopentenyl diphosphate = dimethylallyl diphosphate</text>
        <dbReference type="Rhea" id="RHEA:23284"/>
        <dbReference type="ChEBI" id="CHEBI:57623"/>
        <dbReference type="ChEBI" id="CHEBI:128769"/>
        <dbReference type="EC" id="5.3.3.2"/>
    </reaction>
</comment>
<feature type="binding site" evidence="10">
    <location>
        <position position="25"/>
    </location>
    <ligand>
        <name>Mn(2+)</name>
        <dbReference type="ChEBI" id="CHEBI:29035"/>
    </ligand>
</feature>
<comment type="function">
    <text evidence="10">Catalyzes the 1,3-allylic rearrangement of the homoallylic substrate isopentenyl (IPP) to its highly electrophilic allylic isomer, dimethylallyl diphosphate (DMAPP).</text>
</comment>
<dbReference type="PIRSF" id="PIRSF018427">
    <property type="entry name" value="Isopntndiph_ism"/>
    <property type="match status" value="1"/>
</dbReference>
<dbReference type="InterPro" id="IPR015797">
    <property type="entry name" value="NUDIX_hydrolase-like_dom_sf"/>
</dbReference>
<dbReference type="Proteomes" id="UP000199636">
    <property type="component" value="Unassembled WGS sequence"/>
</dbReference>
<evidence type="ECO:0000256" key="7">
    <source>
        <dbReference type="ARBA" id="ARBA00023211"/>
    </source>
</evidence>
<dbReference type="Gene3D" id="3.90.79.10">
    <property type="entry name" value="Nucleoside Triphosphate Pyrophosphohydrolase"/>
    <property type="match status" value="1"/>
</dbReference>
<dbReference type="GO" id="GO:0009240">
    <property type="term" value="P:isopentenyl diphosphate biosynthetic process"/>
    <property type="evidence" value="ECO:0007669"/>
    <property type="project" value="TreeGrafter"/>
</dbReference>
<keyword evidence="5 10" id="KW-0479">Metal-binding</keyword>
<proteinExistence type="inferred from homology"/>
<dbReference type="InterPro" id="IPR011876">
    <property type="entry name" value="IsopentenylPP_isomerase_typ1"/>
</dbReference>
<comment type="subcellular location">
    <subcellularLocation>
        <location evidence="10">Cytoplasm</location>
    </subcellularLocation>
</comment>
<feature type="binding site" evidence="10">
    <location>
        <position position="86"/>
    </location>
    <ligand>
        <name>Mg(2+)</name>
        <dbReference type="ChEBI" id="CHEBI:18420"/>
    </ligand>
</feature>
<comment type="cofactor">
    <cofactor evidence="10">
        <name>Mg(2+)</name>
        <dbReference type="ChEBI" id="CHEBI:18420"/>
    </cofactor>
    <text evidence="10">Binds 1 Mg(2+) ion per subunit. The magnesium ion binds only when substrate is bound.</text>
</comment>
<organism evidence="13 14">
    <name type="scientific">Pseudomonas panipatensis</name>
    <dbReference type="NCBI Taxonomy" id="428992"/>
    <lineage>
        <taxon>Bacteria</taxon>
        <taxon>Pseudomonadati</taxon>
        <taxon>Pseudomonadota</taxon>
        <taxon>Gammaproteobacteria</taxon>
        <taxon>Pseudomonadales</taxon>
        <taxon>Pseudomonadaceae</taxon>
        <taxon>Pseudomonas</taxon>
    </lineage>
</organism>
<name>A0A1G8HDT6_9PSED</name>
<dbReference type="UniPathway" id="UPA00059">
    <property type="reaction ID" value="UER00104"/>
</dbReference>
<sequence length="186" mass="20577">MSHIDVVLVDEQDNPLGLQEKLEAHRRGLLHRAISVYVLNSAGELLLQRRAAGKYHCGGLWSNSCCGHPFPGETPLDAAQRRLREEMGLDLRLQPALETRYRTELPGGMVENEYCHLFFAVDDQAPRLAPEEADAFRYLSFAGIDAELGASAPAYTPWFRACYPAFKAFWAGRGASAAQPENSGSQ</sequence>
<evidence type="ECO:0000256" key="10">
    <source>
        <dbReference type="HAMAP-Rule" id="MF_00202"/>
    </source>
</evidence>
<evidence type="ECO:0000256" key="11">
    <source>
        <dbReference type="PIRSR" id="PIRSR018427-1"/>
    </source>
</evidence>
<evidence type="ECO:0000256" key="3">
    <source>
        <dbReference type="ARBA" id="ARBA00012057"/>
    </source>
</evidence>
<evidence type="ECO:0000256" key="9">
    <source>
        <dbReference type="ARBA" id="ARBA00023235"/>
    </source>
</evidence>
<feature type="active site" evidence="10 11">
    <location>
        <position position="66"/>
    </location>
</feature>
<feature type="active site" evidence="10 11">
    <location>
        <position position="113"/>
    </location>
</feature>
<keyword evidence="8 10" id="KW-0414">Isoprene biosynthesis</keyword>
<dbReference type="SUPFAM" id="SSF55811">
    <property type="entry name" value="Nudix"/>
    <property type="match status" value="1"/>
</dbReference>
<keyword evidence="14" id="KW-1185">Reference proteome</keyword>
<dbReference type="NCBIfam" id="NF002995">
    <property type="entry name" value="PRK03759.1"/>
    <property type="match status" value="1"/>
</dbReference>
<evidence type="ECO:0000256" key="1">
    <source>
        <dbReference type="ARBA" id="ARBA00004826"/>
    </source>
</evidence>
<protein>
    <recommendedName>
        <fullName evidence="3 10">Isopentenyl-diphosphate Delta-isomerase</fullName>
        <shortName evidence="10">IPP isomerase</shortName>
        <ecNumber evidence="3 10">5.3.3.2</ecNumber>
    </recommendedName>
    <alternativeName>
        <fullName evidence="10">IPP:DMAPP isomerase</fullName>
    </alternativeName>
    <alternativeName>
        <fullName evidence="10">Isopentenyl pyrophosphate isomerase</fullName>
    </alternativeName>
</protein>
<gene>
    <name evidence="10" type="primary">idi</name>
    <name evidence="13" type="ORF">SAMN05216272_105169</name>
</gene>
<feature type="binding site" evidence="10">
    <location>
        <position position="113"/>
    </location>
    <ligand>
        <name>Mn(2+)</name>
        <dbReference type="ChEBI" id="CHEBI:29035"/>
    </ligand>
</feature>
<dbReference type="InterPro" id="IPR000086">
    <property type="entry name" value="NUDIX_hydrolase_dom"/>
</dbReference>
<dbReference type="GO" id="GO:0004452">
    <property type="term" value="F:isopentenyl-diphosphate delta-isomerase activity"/>
    <property type="evidence" value="ECO:0007669"/>
    <property type="project" value="UniProtKB-UniRule"/>
</dbReference>
<evidence type="ECO:0000256" key="6">
    <source>
        <dbReference type="ARBA" id="ARBA00022842"/>
    </source>
</evidence>
<keyword evidence="4 10" id="KW-0963">Cytoplasm</keyword>
<feature type="binding site" evidence="10">
    <location>
        <position position="31"/>
    </location>
    <ligand>
        <name>Mn(2+)</name>
        <dbReference type="ChEBI" id="CHEBI:29035"/>
    </ligand>
</feature>
<dbReference type="NCBIfam" id="TIGR02150">
    <property type="entry name" value="IPP_isom_1"/>
    <property type="match status" value="1"/>
</dbReference>
<keyword evidence="9 10" id="KW-0413">Isomerase</keyword>
<dbReference type="GO" id="GO:0046872">
    <property type="term" value="F:metal ion binding"/>
    <property type="evidence" value="ECO:0007669"/>
    <property type="project" value="UniProtKB-KW"/>
</dbReference>
<comment type="cofactor">
    <cofactor evidence="10">
        <name>Mn(2+)</name>
        <dbReference type="ChEBI" id="CHEBI:29035"/>
    </cofactor>
    <text evidence="10">Binds 1 Mn(2+) ion per subunit.</text>
</comment>